<evidence type="ECO:0000256" key="4">
    <source>
        <dbReference type="ARBA" id="ARBA00022679"/>
    </source>
</evidence>
<protein>
    <recommendedName>
        <fullName evidence="3 6">Ornithine carbamoyltransferase</fullName>
        <shortName evidence="6">OTCase</shortName>
        <ecNumber evidence="3 6">2.1.3.3</ecNumber>
    </recommendedName>
</protein>
<dbReference type="InterPro" id="IPR024904">
    <property type="entry name" value="OTCase_ArgI"/>
</dbReference>
<feature type="binding site" evidence="6">
    <location>
        <begin position="283"/>
        <end position="284"/>
    </location>
    <ligand>
        <name>carbamoyl phosphate</name>
        <dbReference type="ChEBI" id="CHEBI:58228"/>
    </ligand>
</feature>
<evidence type="ECO:0000313" key="10">
    <source>
        <dbReference type="Proteomes" id="UP000002432"/>
    </source>
</evidence>
<dbReference type="HAMAP" id="MF_01109">
    <property type="entry name" value="OTCase"/>
    <property type="match status" value="1"/>
</dbReference>
<feature type="binding site" evidence="6">
    <location>
        <position position="243"/>
    </location>
    <ligand>
        <name>L-ornithine</name>
        <dbReference type="ChEBI" id="CHEBI:46911"/>
    </ligand>
</feature>
<feature type="domain" description="Aspartate/ornithine carbamoyltransferase carbamoyl-P binding" evidence="8">
    <location>
        <begin position="23"/>
        <end position="161"/>
    </location>
</feature>
<dbReference type="InterPro" id="IPR036901">
    <property type="entry name" value="Asp/Orn_carbamoylTrfase_sf"/>
</dbReference>
<dbReference type="Proteomes" id="UP000002432">
    <property type="component" value="Chromosome"/>
</dbReference>
<dbReference type="PANTHER" id="PTHR45753">
    <property type="entry name" value="ORNITHINE CARBAMOYLTRANSFERASE, MITOCHONDRIAL"/>
    <property type="match status" value="1"/>
</dbReference>
<accession>Q1IIZ1</accession>
<feature type="binding site" evidence="6">
    <location>
        <position position="179"/>
    </location>
    <ligand>
        <name>L-ornithine</name>
        <dbReference type="ChEBI" id="CHEBI:46911"/>
    </ligand>
</feature>
<dbReference type="GO" id="GO:0004585">
    <property type="term" value="F:ornithine carbamoyltransferase activity"/>
    <property type="evidence" value="ECO:0007669"/>
    <property type="project" value="UniProtKB-UniRule"/>
</dbReference>
<gene>
    <name evidence="6" type="primary">argF</name>
    <name evidence="9" type="ordered locus">Acid345_4159</name>
</gene>
<feature type="binding site" evidence="6">
    <location>
        <position position="311"/>
    </location>
    <ligand>
        <name>carbamoyl phosphate</name>
        <dbReference type="ChEBI" id="CHEBI:58228"/>
    </ligand>
</feature>
<dbReference type="AlphaFoldDB" id="Q1IIZ1"/>
<comment type="similarity">
    <text evidence="2 6">Belongs to the aspartate/ornithine carbamoyltransferase superfamily. OTCase family.</text>
</comment>
<keyword evidence="10" id="KW-1185">Reference proteome</keyword>
<dbReference type="Pfam" id="PF00185">
    <property type="entry name" value="OTCace"/>
    <property type="match status" value="1"/>
</dbReference>
<organism evidence="9 10">
    <name type="scientific">Koribacter versatilis (strain Ellin345)</name>
    <dbReference type="NCBI Taxonomy" id="204669"/>
    <lineage>
        <taxon>Bacteria</taxon>
        <taxon>Pseudomonadati</taxon>
        <taxon>Acidobacteriota</taxon>
        <taxon>Terriglobia</taxon>
        <taxon>Terriglobales</taxon>
        <taxon>Candidatus Korobacteraceae</taxon>
        <taxon>Candidatus Korobacter</taxon>
    </lineage>
</organism>
<dbReference type="eggNOG" id="COG0078">
    <property type="taxonomic scope" value="Bacteria"/>
</dbReference>
<dbReference type="EC" id="2.1.3.3" evidence="3 6"/>
<feature type="binding site" evidence="6">
    <location>
        <begin position="148"/>
        <end position="151"/>
    </location>
    <ligand>
        <name>carbamoyl phosphate</name>
        <dbReference type="ChEBI" id="CHEBI:58228"/>
    </ligand>
</feature>
<evidence type="ECO:0000259" key="8">
    <source>
        <dbReference type="Pfam" id="PF02729"/>
    </source>
</evidence>
<keyword evidence="6" id="KW-0963">Cytoplasm</keyword>
<dbReference type="Gene3D" id="3.40.50.1370">
    <property type="entry name" value="Aspartate/ornithine carbamoyltransferase"/>
    <property type="match status" value="2"/>
</dbReference>
<feature type="domain" description="Aspartate/ornithine carbamoyltransferase Asp/Orn-binding" evidence="7">
    <location>
        <begin position="168"/>
        <end position="321"/>
    </location>
</feature>
<evidence type="ECO:0000259" key="7">
    <source>
        <dbReference type="Pfam" id="PF00185"/>
    </source>
</evidence>
<comment type="subcellular location">
    <subcellularLocation>
        <location evidence="6">Cytoplasm</location>
    </subcellularLocation>
</comment>
<dbReference type="NCBIfam" id="TIGR00658">
    <property type="entry name" value="orni_carb_tr"/>
    <property type="match status" value="1"/>
</dbReference>
<dbReference type="InterPro" id="IPR006131">
    <property type="entry name" value="Asp_carbamoyltransf_Asp/Orn-bd"/>
</dbReference>
<dbReference type="HOGENOM" id="CLU_043846_3_2_0"/>
<dbReference type="InterPro" id="IPR002292">
    <property type="entry name" value="Orn/put_carbamltrans"/>
</dbReference>
<dbReference type="EMBL" id="CP000360">
    <property type="protein sequence ID" value="ABF43159.1"/>
    <property type="molecule type" value="Genomic_DNA"/>
</dbReference>
<comment type="caution">
    <text evidence="6">Lacks conserved residue(s) required for the propagation of feature annotation.</text>
</comment>
<dbReference type="RefSeq" id="WP_011524958.1">
    <property type="nucleotide sequence ID" value="NC_008009.1"/>
</dbReference>
<name>Q1IIZ1_KORVE</name>
<dbReference type="GO" id="GO:0042450">
    <property type="term" value="P:L-arginine biosynthetic process via ornithine"/>
    <property type="evidence" value="ECO:0007669"/>
    <property type="project" value="UniProtKB-UniRule"/>
</dbReference>
<dbReference type="PRINTS" id="PR00102">
    <property type="entry name" value="OTCASE"/>
</dbReference>
<evidence type="ECO:0000256" key="2">
    <source>
        <dbReference type="ARBA" id="ARBA00007805"/>
    </source>
</evidence>
<feature type="binding site" evidence="6">
    <location>
        <position position="121"/>
    </location>
    <ligand>
        <name>carbamoyl phosphate</name>
        <dbReference type="ChEBI" id="CHEBI:58228"/>
    </ligand>
</feature>
<feature type="binding site" evidence="6">
    <location>
        <begin position="247"/>
        <end position="248"/>
    </location>
    <ligand>
        <name>L-ornithine</name>
        <dbReference type="ChEBI" id="CHEBI:46911"/>
    </ligand>
</feature>
<dbReference type="GO" id="GO:0005737">
    <property type="term" value="C:cytoplasm"/>
    <property type="evidence" value="ECO:0007669"/>
    <property type="project" value="UniProtKB-SubCell"/>
</dbReference>
<keyword evidence="6" id="KW-0028">Amino-acid biosynthesis</keyword>
<comment type="pathway">
    <text evidence="1 6">Amino-acid biosynthesis; L-arginine biosynthesis; L-arginine from L-ornithine and carbamoyl phosphate: step 1/3.</text>
</comment>
<dbReference type="SUPFAM" id="SSF53671">
    <property type="entry name" value="Aspartate/ornithine carbamoyltransferase"/>
    <property type="match status" value="1"/>
</dbReference>
<evidence type="ECO:0000256" key="1">
    <source>
        <dbReference type="ARBA" id="ARBA00004975"/>
    </source>
</evidence>
<evidence type="ECO:0000256" key="3">
    <source>
        <dbReference type="ARBA" id="ARBA00013007"/>
    </source>
</evidence>
<dbReference type="OrthoDB" id="9802587at2"/>
<dbReference type="PANTHER" id="PTHR45753:SF3">
    <property type="entry name" value="ORNITHINE TRANSCARBAMYLASE, MITOCHONDRIAL"/>
    <property type="match status" value="1"/>
</dbReference>
<proteinExistence type="inferred from homology"/>
<dbReference type="NCBIfam" id="NF001986">
    <property type="entry name" value="PRK00779.1"/>
    <property type="match status" value="1"/>
</dbReference>
<dbReference type="STRING" id="204669.Acid345_4159"/>
<dbReference type="PRINTS" id="PR00100">
    <property type="entry name" value="AOTCASE"/>
</dbReference>
<dbReference type="KEGG" id="aba:Acid345_4159"/>
<sequence>MTTLPMAHITPRKVTSVKNTNDRDLVSITDFTPEEITSALDLASAMKVHPADFRGALAGKQVVMFFEKPSLRTRITFESGISSLGGVSFFVDQGASRLGAREPLSDIAHNLERWVDGIVLRTFAHDTCSVMAEHSSIPVINALSDHEHPCQALADVLTLKEHFGSLRKLKVAFVGDGNNVAHSLMLACASVGANLTVGTPKGYEPSVQVLKQAQKIAKSTGATIDVTTDAVAAVTGAQAIYTDVWASMGQESEAAERQQIFLPFQVNAKLMSQAAKKAKFMHCLPAHRGDEVTADVIDSPSSVVFDQAENRLHAQKAILLMLLGGGTAHRFPSRSAHA</sequence>
<dbReference type="GO" id="GO:0016597">
    <property type="term" value="F:amino acid binding"/>
    <property type="evidence" value="ECO:0007669"/>
    <property type="project" value="InterPro"/>
</dbReference>
<reference evidence="9 10" key="1">
    <citation type="journal article" date="2009" name="Appl. Environ. Microbiol.">
        <title>Three genomes from the phylum Acidobacteria provide insight into the lifestyles of these microorganisms in soils.</title>
        <authorList>
            <person name="Ward N.L."/>
            <person name="Challacombe J.F."/>
            <person name="Janssen P.H."/>
            <person name="Henrissat B."/>
            <person name="Coutinho P.M."/>
            <person name="Wu M."/>
            <person name="Xie G."/>
            <person name="Haft D.H."/>
            <person name="Sait M."/>
            <person name="Badger J."/>
            <person name="Barabote R.D."/>
            <person name="Bradley B."/>
            <person name="Brettin T.S."/>
            <person name="Brinkac L.M."/>
            <person name="Bruce D."/>
            <person name="Creasy T."/>
            <person name="Daugherty S.C."/>
            <person name="Davidsen T.M."/>
            <person name="DeBoy R.T."/>
            <person name="Detter J.C."/>
            <person name="Dodson R.J."/>
            <person name="Durkin A.S."/>
            <person name="Ganapathy A."/>
            <person name="Gwinn-Giglio M."/>
            <person name="Han C.S."/>
            <person name="Khouri H."/>
            <person name="Kiss H."/>
            <person name="Kothari S.P."/>
            <person name="Madupu R."/>
            <person name="Nelson K.E."/>
            <person name="Nelson W.C."/>
            <person name="Paulsen I."/>
            <person name="Penn K."/>
            <person name="Ren Q."/>
            <person name="Rosovitz M.J."/>
            <person name="Selengut J.D."/>
            <person name="Shrivastava S."/>
            <person name="Sullivan S.A."/>
            <person name="Tapia R."/>
            <person name="Thompson L.S."/>
            <person name="Watkins K.L."/>
            <person name="Yang Q."/>
            <person name="Yu C."/>
            <person name="Zafar N."/>
            <person name="Zhou L."/>
            <person name="Kuske C.R."/>
        </authorList>
    </citation>
    <scope>NUCLEOTIDE SEQUENCE [LARGE SCALE GENOMIC DNA]</scope>
    <source>
        <strain evidence="9 10">Ellin345</strain>
    </source>
</reference>
<comment type="catalytic activity">
    <reaction evidence="5 6">
        <text>carbamoyl phosphate + L-ornithine = L-citrulline + phosphate + H(+)</text>
        <dbReference type="Rhea" id="RHEA:19513"/>
        <dbReference type="ChEBI" id="CHEBI:15378"/>
        <dbReference type="ChEBI" id="CHEBI:43474"/>
        <dbReference type="ChEBI" id="CHEBI:46911"/>
        <dbReference type="ChEBI" id="CHEBI:57743"/>
        <dbReference type="ChEBI" id="CHEBI:58228"/>
        <dbReference type="EC" id="2.1.3.3"/>
    </reaction>
</comment>
<dbReference type="EnsemblBacteria" id="ABF43159">
    <property type="protein sequence ID" value="ABF43159"/>
    <property type="gene ID" value="Acid345_4159"/>
</dbReference>
<evidence type="ECO:0000256" key="6">
    <source>
        <dbReference type="HAMAP-Rule" id="MF_01109"/>
    </source>
</evidence>
<evidence type="ECO:0000313" key="9">
    <source>
        <dbReference type="EMBL" id="ABF43159.1"/>
    </source>
</evidence>
<keyword evidence="4 6" id="KW-0808">Transferase</keyword>
<dbReference type="InterPro" id="IPR006130">
    <property type="entry name" value="Asp/Orn_carbamoylTrfase"/>
</dbReference>
<dbReference type="InterPro" id="IPR006132">
    <property type="entry name" value="Asp/Orn_carbamoyltranf_P-bd"/>
</dbReference>
<evidence type="ECO:0000256" key="5">
    <source>
        <dbReference type="ARBA" id="ARBA00048772"/>
    </source>
</evidence>
<dbReference type="FunFam" id="3.40.50.1370:FF:000008">
    <property type="entry name" value="Ornithine carbamoyltransferase"/>
    <property type="match status" value="1"/>
</dbReference>
<dbReference type="UniPathway" id="UPA00068">
    <property type="reaction ID" value="UER00112"/>
</dbReference>
<dbReference type="GO" id="GO:0019240">
    <property type="term" value="P:citrulline biosynthetic process"/>
    <property type="evidence" value="ECO:0007669"/>
    <property type="project" value="TreeGrafter"/>
</dbReference>
<keyword evidence="6" id="KW-0055">Arginine biosynthesis</keyword>
<dbReference type="Pfam" id="PF02729">
    <property type="entry name" value="OTCace_N"/>
    <property type="match status" value="1"/>
</dbReference>